<accession>A0ABC8TAC6</accession>
<sequence>MADEPSVTSWSFLFGRKKEPEVKAAAANGQITDERAQCNGNLSNGTSNGNGHVKNTSDLAIYEQFQNKVFPIAQKKKKTVFISLLLKMDLGL</sequence>
<reference evidence="1 2" key="1">
    <citation type="submission" date="2024-02" db="EMBL/GenBank/DDBJ databases">
        <authorList>
            <person name="Vignale AGUSTIN F."/>
            <person name="Sosa J E."/>
            <person name="Modenutti C."/>
        </authorList>
    </citation>
    <scope>NUCLEOTIDE SEQUENCE [LARGE SCALE GENOMIC DNA]</scope>
</reference>
<keyword evidence="2" id="KW-1185">Reference proteome</keyword>
<evidence type="ECO:0000313" key="2">
    <source>
        <dbReference type="Proteomes" id="UP001642360"/>
    </source>
</evidence>
<protein>
    <submittedName>
        <fullName evidence="1">Uncharacterized protein</fullName>
    </submittedName>
</protein>
<organism evidence="1 2">
    <name type="scientific">Ilex paraguariensis</name>
    <name type="common">yerba mate</name>
    <dbReference type="NCBI Taxonomy" id="185542"/>
    <lineage>
        <taxon>Eukaryota</taxon>
        <taxon>Viridiplantae</taxon>
        <taxon>Streptophyta</taxon>
        <taxon>Embryophyta</taxon>
        <taxon>Tracheophyta</taxon>
        <taxon>Spermatophyta</taxon>
        <taxon>Magnoliopsida</taxon>
        <taxon>eudicotyledons</taxon>
        <taxon>Gunneridae</taxon>
        <taxon>Pentapetalae</taxon>
        <taxon>asterids</taxon>
        <taxon>campanulids</taxon>
        <taxon>Aquifoliales</taxon>
        <taxon>Aquifoliaceae</taxon>
        <taxon>Ilex</taxon>
    </lineage>
</organism>
<gene>
    <name evidence="1" type="ORF">ILEXP_LOCUS35582</name>
</gene>
<comment type="caution">
    <text evidence="1">The sequence shown here is derived from an EMBL/GenBank/DDBJ whole genome shotgun (WGS) entry which is preliminary data.</text>
</comment>
<dbReference type="Proteomes" id="UP001642360">
    <property type="component" value="Unassembled WGS sequence"/>
</dbReference>
<dbReference type="AlphaFoldDB" id="A0ABC8TAC6"/>
<proteinExistence type="predicted"/>
<name>A0ABC8TAC6_9AQUA</name>
<dbReference type="EMBL" id="CAUOFW020004602">
    <property type="protein sequence ID" value="CAK9166365.1"/>
    <property type="molecule type" value="Genomic_DNA"/>
</dbReference>
<evidence type="ECO:0000313" key="1">
    <source>
        <dbReference type="EMBL" id="CAK9166365.1"/>
    </source>
</evidence>